<feature type="transmembrane region" description="Helical" evidence="8">
    <location>
        <begin position="395"/>
        <end position="419"/>
    </location>
</feature>
<feature type="domain" description="Major facilitator superfamily (MFS) profile" evidence="9">
    <location>
        <begin position="13"/>
        <end position="461"/>
    </location>
</feature>
<dbReference type="PANTHER" id="PTHR42718:SF9">
    <property type="entry name" value="MAJOR FACILITATOR SUPERFAMILY MULTIDRUG TRANSPORTER MFSC"/>
    <property type="match status" value="1"/>
</dbReference>
<evidence type="ECO:0000256" key="4">
    <source>
        <dbReference type="ARBA" id="ARBA00022475"/>
    </source>
</evidence>
<evidence type="ECO:0000256" key="2">
    <source>
        <dbReference type="ARBA" id="ARBA00008537"/>
    </source>
</evidence>
<feature type="transmembrane region" description="Helical" evidence="8">
    <location>
        <begin position="78"/>
        <end position="96"/>
    </location>
</feature>
<dbReference type="Gene3D" id="1.20.1720.10">
    <property type="entry name" value="Multidrug resistance protein D"/>
    <property type="match status" value="1"/>
</dbReference>
<protein>
    <submittedName>
        <fullName evidence="10">MFS family major facilitator drug resistance transporter</fullName>
    </submittedName>
</protein>
<dbReference type="NCBIfam" id="TIGR00711">
    <property type="entry name" value="efflux_EmrB"/>
    <property type="match status" value="1"/>
</dbReference>
<organism evidence="10 11">
    <name type="scientific">Streptococcus varani</name>
    <dbReference type="NCBI Taxonomy" id="1608583"/>
    <lineage>
        <taxon>Bacteria</taxon>
        <taxon>Bacillati</taxon>
        <taxon>Bacillota</taxon>
        <taxon>Bacilli</taxon>
        <taxon>Lactobacillales</taxon>
        <taxon>Streptococcaceae</taxon>
        <taxon>Streptococcus</taxon>
    </lineage>
</organism>
<dbReference type="GO" id="GO:0005886">
    <property type="term" value="C:plasma membrane"/>
    <property type="evidence" value="ECO:0007669"/>
    <property type="project" value="UniProtKB-SubCell"/>
</dbReference>
<feature type="transmembrane region" description="Helical" evidence="8">
    <location>
        <begin position="198"/>
        <end position="218"/>
    </location>
</feature>
<evidence type="ECO:0000256" key="5">
    <source>
        <dbReference type="ARBA" id="ARBA00022692"/>
    </source>
</evidence>
<comment type="subcellular location">
    <subcellularLocation>
        <location evidence="1">Cell membrane</location>
        <topology evidence="1">Multi-pass membrane protein</topology>
    </subcellularLocation>
</comment>
<feature type="transmembrane region" description="Helical" evidence="8">
    <location>
        <begin position="108"/>
        <end position="126"/>
    </location>
</feature>
<dbReference type="Gene3D" id="1.20.1250.20">
    <property type="entry name" value="MFS general substrate transporter like domains"/>
    <property type="match status" value="1"/>
</dbReference>
<feature type="transmembrane region" description="Helical" evidence="8">
    <location>
        <begin position="439"/>
        <end position="457"/>
    </location>
</feature>
<keyword evidence="7 8" id="KW-0472">Membrane</keyword>
<dbReference type="SUPFAM" id="SSF103473">
    <property type="entry name" value="MFS general substrate transporter"/>
    <property type="match status" value="1"/>
</dbReference>
<feature type="transmembrane region" description="Helical" evidence="8">
    <location>
        <begin position="167"/>
        <end position="186"/>
    </location>
</feature>
<evidence type="ECO:0000256" key="8">
    <source>
        <dbReference type="SAM" id="Phobius"/>
    </source>
</evidence>
<gene>
    <name evidence="10" type="primary">yniG</name>
    <name evidence="10" type="ORF">BN1356_00523</name>
</gene>
<keyword evidence="4" id="KW-1003">Cell membrane</keyword>
<evidence type="ECO:0000256" key="1">
    <source>
        <dbReference type="ARBA" id="ARBA00004651"/>
    </source>
</evidence>
<sequence length="462" mass="50103">MKNEKISMKVIGAIVATGIMSFCGVLGETAMNVAFPTFIQEFQISTALVQWLTTIYLLVLSIVVPISGFLKHRFKNKILFVASVLLFTAGVIIASWSHSFELLLLGRAVQGIGTGIALPLMFNIIMEQTPVSKLGMMMGVGTMIPAIAPAIGPIFGGIVITQWGWRYIFILLIPVLLIAFVLGLSTIEQKSETRNETLDLLGLFMIAIMFTGLIFGFSNVGSQSFISLQVGGAFFLSFLGMLGLIIASKRTESPLLRLELLKEHKFLIHVLSFFIIQLVLMGLVFILPNYIQIVNGESPQISGFVVFPGAALGALMTPVGGKLLDKFGPKKPILIGSIILLISLLVYWMLVPNLSNILVGVLYFIFTLGISLSFGNLMTNGLHQLRETMQPDGNAIIMTFQQVAGAMGTAIVASIISLYQNSGEYDFVAGTINGSQIGLVFLIALTLIELLLVLSVFRNAKS</sequence>
<keyword evidence="6 8" id="KW-1133">Transmembrane helix</keyword>
<dbReference type="InterPro" id="IPR020846">
    <property type="entry name" value="MFS_dom"/>
</dbReference>
<feature type="transmembrane region" description="Helical" evidence="8">
    <location>
        <begin position="333"/>
        <end position="351"/>
    </location>
</feature>
<feature type="transmembrane region" description="Helical" evidence="8">
    <location>
        <begin position="357"/>
        <end position="374"/>
    </location>
</feature>
<accession>A0A0E4CS60</accession>
<dbReference type="GO" id="GO:0022857">
    <property type="term" value="F:transmembrane transporter activity"/>
    <property type="evidence" value="ECO:0007669"/>
    <property type="project" value="InterPro"/>
</dbReference>
<feature type="transmembrane region" description="Helical" evidence="8">
    <location>
        <begin position="12"/>
        <end position="35"/>
    </location>
</feature>
<feature type="transmembrane region" description="Helical" evidence="8">
    <location>
        <begin position="224"/>
        <end position="246"/>
    </location>
</feature>
<dbReference type="EMBL" id="CTEN01000001">
    <property type="protein sequence ID" value="CQR24162.1"/>
    <property type="molecule type" value="Genomic_DNA"/>
</dbReference>
<dbReference type="STRING" id="1608583.BN1356_00523"/>
<dbReference type="PRINTS" id="PR01036">
    <property type="entry name" value="TCRTETB"/>
</dbReference>
<dbReference type="InterPro" id="IPR011701">
    <property type="entry name" value="MFS"/>
</dbReference>
<dbReference type="InterPro" id="IPR004638">
    <property type="entry name" value="EmrB-like"/>
</dbReference>
<keyword evidence="5 8" id="KW-0812">Transmembrane</keyword>
<name>A0A0E4CS60_9STRE</name>
<evidence type="ECO:0000256" key="3">
    <source>
        <dbReference type="ARBA" id="ARBA00022448"/>
    </source>
</evidence>
<dbReference type="OrthoDB" id="9816041at2"/>
<dbReference type="Pfam" id="PF07690">
    <property type="entry name" value="MFS_1"/>
    <property type="match status" value="1"/>
</dbReference>
<dbReference type="Proteomes" id="UP000198604">
    <property type="component" value="Unassembled WGS sequence"/>
</dbReference>
<dbReference type="RefSeq" id="WP_093649857.1">
    <property type="nucleotide sequence ID" value="NZ_CTEN01000001.1"/>
</dbReference>
<evidence type="ECO:0000256" key="7">
    <source>
        <dbReference type="ARBA" id="ARBA00023136"/>
    </source>
</evidence>
<dbReference type="AlphaFoldDB" id="A0A0E4CS60"/>
<keyword evidence="11" id="KW-1185">Reference proteome</keyword>
<evidence type="ECO:0000256" key="6">
    <source>
        <dbReference type="ARBA" id="ARBA00022989"/>
    </source>
</evidence>
<evidence type="ECO:0000259" key="9">
    <source>
        <dbReference type="PROSITE" id="PS50850"/>
    </source>
</evidence>
<dbReference type="PANTHER" id="PTHR42718">
    <property type="entry name" value="MAJOR FACILITATOR SUPERFAMILY MULTIDRUG TRANSPORTER MFSC"/>
    <property type="match status" value="1"/>
</dbReference>
<keyword evidence="3" id="KW-0813">Transport</keyword>
<feature type="transmembrane region" description="Helical" evidence="8">
    <location>
        <begin position="300"/>
        <end position="321"/>
    </location>
</feature>
<proteinExistence type="inferred from homology"/>
<reference evidence="11" key="1">
    <citation type="submission" date="2015-03" db="EMBL/GenBank/DDBJ databases">
        <authorList>
            <person name="Urmite Genomes"/>
        </authorList>
    </citation>
    <scope>NUCLEOTIDE SEQUENCE [LARGE SCALE GENOMIC DNA]</scope>
    <source>
        <strain evidence="11">FF10</strain>
    </source>
</reference>
<dbReference type="InterPro" id="IPR036259">
    <property type="entry name" value="MFS_trans_sf"/>
</dbReference>
<feature type="transmembrane region" description="Helical" evidence="8">
    <location>
        <begin position="266"/>
        <end position="288"/>
    </location>
</feature>
<comment type="similarity">
    <text evidence="2">Belongs to the major facilitator superfamily. EmrB family.</text>
</comment>
<evidence type="ECO:0000313" key="11">
    <source>
        <dbReference type="Proteomes" id="UP000198604"/>
    </source>
</evidence>
<evidence type="ECO:0000313" key="10">
    <source>
        <dbReference type="EMBL" id="CQR24162.1"/>
    </source>
</evidence>
<dbReference type="PROSITE" id="PS50850">
    <property type="entry name" value="MFS"/>
    <property type="match status" value="1"/>
</dbReference>
<feature type="transmembrane region" description="Helical" evidence="8">
    <location>
        <begin position="47"/>
        <end position="66"/>
    </location>
</feature>
<feature type="transmembrane region" description="Helical" evidence="8">
    <location>
        <begin position="138"/>
        <end position="161"/>
    </location>
</feature>